<gene>
    <name evidence="1" type="ORF">GCM10023231_36470</name>
</gene>
<dbReference type="Proteomes" id="UP001501411">
    <property type="component" value="Unassembled WGS sequence"/>
</dbReference>
<comment type="caution">
    <text evidence="1">The sequence shown here is derived from an EMBL/GenBank/DDBJ whole genome shotgun (WGS) entry which is preliminary data.</text>
</comment>
<protein>
    <submittedName>
        <fullName evidence="1">Uncharacterized protein</fullName>
    </submittedName>
</protein>
<accession>A0ABP9C7P4</accession>
<evidence type="ECO:0000313" key="1">
    <source>
        <dbReference type="EMBL" id="GAA4804108.1"/>
    </source>
</evidence>
<sequence>MYAASVDLFVASDLIKKALNLDKFGFICKIIALYIKQIIHEAFTRIGIHELLTFGS</sequence>
<proteinExistence type="predicted"/>
<keyword evidence="2" id="KW-1185">Reference proteome</keyword>
<reference evidence="2" key="1">
    <citation type="journal article" date="2019" name="Int. J. Syst. Evol. Microbiol.">
        <title>The Global Catalogue of Microorganisms (GCM) 10K type strain sequencing project: providing services to taxonomists for standard genome sequencing and annotation.</title>
        <authorList>
            <consortium name="The Broad Institute Genomics Platform"/>
            <consortium name="The Broad Institute Genome Sequencing Center for Infectious Disease"/>
            <person name="Wu L."/>
            <person name="Ma J."/>
        </authorList>
    </citation>
    <scope>NUCLEOTIDE SEQUENCE [LARGE SCALE GENOMIC DNA]</scope>
    <source>
        <strain evidence="2">JCM 18200</strain>
    </source>
</reference>
<name>A0ABP9C7P4_9SPHI</name>
<evidence type="ECO:0000313" key="2">
    <source>
        <dbReference type="Proteomes" id="UP001501411"/>
    </source>
</evidence>
<organism evidence="1 2">
    <name type="scientific">Olivibacter ginsenosidimutans</name>
    <dbReference type="NCBI Taxonomy" id="1176537"/>
    <lineage>
        <taxon>Bacteria</taxon>
        <taxon>Pseudomonadati</taxon>
        <taxon>Bacteroidota</taxon>
        <taxon>Sphingobacteriia</taxon>
        <taxon>Sphingobacteriales</taxon>
        <taxon>Sphingobacteriaceae</taxon>
        <taxon>Olivibacter</taxon>
    </lineage>
</organism>
<dbReference type="EMBL" id="BAABIQ010000043">
    <property type="protein sequence ID" value="GAA4804108.1"/>
    <property type="molecule type" value="Genomic_DNA"/>
</dbReference>